<dbReference type="EMBL" id="JBHRYO010000002">
    <property type="protein sequence ID" value="MFC3756232.1"/>
    <property type="molecule type" value="Genomic_DNA"/>
</dbReference>
<name>A0ABV7XUB5_9FLAO</name>
<evidence type="ECO:0000313" key="2">
    <source>
        <dbReference type="Proteomes" id="UP001595735"/>
    </source>
</evidence>
<evidence type="ECO:0000313" key="1">
    <source>
        <dbReference type="EMBL" id="MFC3756232.1"/>
    </source>
</evidence>
<keyword evidence="2" id="KW-1185">Reference proteome</keyword>
<gene>
    <name evidence="1" type="ORF">ACFONJ_09665</name>
</gene>
<sequence length="186" mass="21747">MKIITYENEHHQLITEEEAQKAQIFTKIIKADSLTKIKEEFFNGELSNVVFYQEGETIDEIFDQYPGLNGADVAIRKEIQGNYIREEVFGYLRNQRLKLHSFTIDHVLTGKTICFGDYDLQTGNIILKSVMKIQYDQFLDIAYYYHYNSSGKIDYIEEGSGERGCNEYSESYYNDALPLFPKIEDR</sequence>
<dbReference type="Proteomes" id="UP001595735">
    <property type="component" value="Unassembled WGS sequence"/>
</dbReference>
<dbReference type="RefSeq" id="WP_290296593.1">
    <property type="nucleotide sequence ID" value="NZ_JAUFQR010000001.1"/>
</dbReference>
<comment type="caution">
    <text evidence="1">The sequence shown here is derived from an EMBL/GenBank/DDBJ whole genome shotgun (WGS) entry which is preliminary data.</text>
</comment>
<proteinExistence type="predicted"/>
<reference evidence="2" key="1">
    <citation type="journal article" date="2019" name="Int. J. Syst. Evol. Microbiol.">
        <title>The Global Catalogue of Microorganisms (GCM) 10K type strain sequencing project: providing services to taxonomists for standard genome sequencing and annotation.</title>
        <authorList>
            <consortium name="The Broad Institute Genomics Platform"/>
            <consortium name="The Broad Institute Genome Sequencing Center for Infectious Disease"/>
            <person name="Wu L."/>
            <person name="Ma J."/>
        </authorList>
    </citation>
    <scope>NUCLEOTIDE SEQUENCE [LARGE SCALE GENOMIC DNA]</scope>
    <source>
        <strain evidence="2">CECT 7798</strain>
    </source>
</reference>
<accession>A0ABV7XUB5</accession>
<organism evidence="1 2">
    <name type="scientific">Chryseobacterium tructae</name>
    <dbReference type="NCBI Taxonomy" id="1037380"/>
    <lineage>
        <taxon>Bacteria</taxon>
        <taxon>Pseudomonadati</taxon>
        <taxon>Bacteroidota</taxon>
        <taxon>Flavobacteriia</taxon>
        <taxon>Flavobacteriales</taxon>
        <taxon>Weeksellaceae</taxon>
        <taxon>Chryseobacterium group</taxon>
        <taxon>Chryseobacterium</taxon>
    </lineage>
</organism>
<protein>
    <submittedName>
        <fullName evidence="1">Uncharacterized protein</fullName>
    </submittedName>
</protein>